<reference evidence="1 2" key="1">
    <citation type="submission" date="2021-12" db="EMBL/GenBank/DDBJ databases">
        <title>Genome sequencing of bacteria with rrn-lacking chromosome and rrn-plasmid.</title>
        <authorList>
            <person name="Anda M."/>
            <person name="Iwasaki W."/>
        </authorList>
    </citation>
    <scope>NUCLEOTIDE SEQUENCE [LARGE SCALE GENOMIC DNA]</scope>
    <source>
        <strain evidence="1 2">DSM 100852</strain>
    </source>
</reference>
<dbReference type="EMBL" id="AP025314">
    <property type="protein sequence ID" value="BDD09808.1"/>
    <property type="molecule type" value="Genomic_DNA"/>
</dbReference>
<dbReference type="RefSeq" id="WP_338391399.1">
    <property type="nucleotide sequence ID" value="NZ_AP025314.1"/>
</dbReference>
<gene>
    <name evidence="1" type="ORF">FUAX_22400</name>
</gene>
<dbReference type="AlphaFoldDB" id="A0AAU9CIC7"/>
<proteinExistence type="predicted"/>
<organism evidence="1 2">
    <name type="scientific">Fulvitalea axinellae</name>
    <dbReference type="NCBI Taxonomy" id="1182444"/>
    <lineage>
        <taxon>Bacteria</taxon>
        <taxon>Pseudomonadati</taxon>
        <taxon>Bacteroidota</taxon>
        <taxon>Cytophagia</taxon>
        <taxon>Cytophagales</taxon>
        <taxon>Persicobacteraceae</taxon>
        <taxon>Fulvitalea</taxon>
    </lineage>
</organism>
<dbReference type="KEGG" id="fax:FUAX_22400"/>
<keyword evidence="2" id="KW-1185">Reference proteome</keyword>
<name>A0AAU9CIC7_9BACT</name>
<evidence type="ECO:0000313" key="2">
    <source>
        <dbReference type="Proteomes" id="UP001348817"/>
    </source>
</evidence>
<sequence>MIHKLRKRHLMMWKVLFLLLVLGLIGSWALRPVFPTGELVGEATPEPEGKILQEYQAGGIKVNLRGGQQVEQLELNVLVPIKSPMATVFWTEKDKTVRMAGQIGKRGVYRFPVPKEMPYDGMVVFDPLKGDTLGVVQFQKAKNGSGL</sequence>
<protein>
    <submittedName>
        <fullName evidence="1">Uncharacterized protein</fullName>
    </submittedName>
</protein>
<evidence type="ECO:0000313" key="1">
    <source>
        <dbReference type="EMBL" id="BDD09808.1"/>
    </source>
</evidence>
<accession>A0AAU9CIC7</accession>
<dbReference type="Proteomes" id="UP001348817">
    <property type="component" value="Chromosome"/>
</dbReference>